<keyword evidence="1" id="KW-0805">Transcription regulation</keyword>
<evidence type="ECO:0000256" key="1">
    <source>
        <dbReference type="ARBA" id="ARBA00023015"/>
    </source>
</evidence>
<dbReference type="SUPFAM" id="SSF48498">
    <property type="entry name" value="Tetracyclin repressor-like, C-terminal domain"/>
    <property type="match status" value="1"/>
</dbReference>
<dbReference type="InterPro" id="IPR036271">
    <property type="entry name" value="Tet_transcr_reg_TetR-rel_C_sf"/>
</dbReference>
<keyword evidence="3" id="KW-0804">Transcription</keyword>
<dbReference type="InterPro" id="IPR001647">
    <property type="entry name" value="HTH_TetR"/>
</dbReference>
<dbReference type="RefSeq" id="WP_396945830.1">
    <property type="nucleotide sequence ID" value="NZ_JBIRXV010000001.1"/>
</dbReference>
<keyword evidence="2 4" id="KW-0238">DNA-binding</keyword>
<dbReference type="Proteomes" id="UP001611450">
    <property type="component" value="Unassembled WGS sequence"/>
</dbReference>
<evidence type="ECO:0000256" key="2">
    <source>
        <dbReference type="ARBA" id="ARBA00023125"/>
    </source>
</evidence>
<dbReference type="SUPFAM" id="SSF46689">
    <property type="entry name" value="Homeodomain-like"/>
    <property type="match status" value="1"/>
</dbReference>
<dbReference type="EMBL" id="JBIRXV010000001">
    <property type="protein sequence ID" value="MFI2319366.1"/>
    <property type="molecule type" value="Genomic_DNA"/>
</dbReference>
<dbReference type="InterPro" id="IPR009057">
    <property type="entry name" value="Homeodomain-like_sf"/>
</dbReference>
<evidence type="ECO:0000256" key="4">
    <source>
        <dbReference type="PROSITE-ProRule" id="PRU00335"/>
    </source>
</evidence>
<evidence type="ECO:0000313" key="8">
    <source>
        <dbReference type="Proteomes" id="UP001611450"/>
    </source>
</evidence>
<name>A0ABW7WB40_9NOCA</name>
<accession>A0ABW7WB40</accession>
<evidence type="ECO:0000313" key="7">
    <source>
        <dbReference type="EMBL" id="MFI2319366.1"/>
    </source>
</evidence>
<feature type="DNA-binding region" description="H-T-H motif" evidence="4">
    <location>
        <begin position="29"/>
        <end position="48"/>
    </location>
</feature>
<proteinExistence type="predicted"/>
<evidence type="ECO:0000259" key="6">
    <source>
        <dbReference type="PROSITE" id="PS50977"/>
    </source>
</evidence>
<feature type="region of interest" description="Disordered" evidence="5">
    <location>
        <begin position="179"/>
        <end position="202"/>
    </location>
</feature>
<dbReference type="PRINTS" id="PR00455">
    <property type="entry name" value="HTHTETR"/>
</dbReference>
<comment type="caution">
    <text evidence="7">The sequence shown here is derived from an EMBL/GenBank/DDBJ whole genome shotgun (WGS) entry which is preliminary data.</text>
</comment>
<feature type="domain" description="HTH tetR-type" evidence="6">
    <location>
        <begin position="7"/>
        <end position="66"/>
    </location>
</feature>
<dbReference type="PANTHER" id="PTHR30055">
    <property type="entry name" value="HTH-TYPE TRANSCRIPTIONAL REGULATOR RUTR"/>
    <property type="match status" value="1"/>
</dbReference>
<dbReference type="InterPro" id="IPR050109">
    <property type="entry name" value="HTH-type_TetR-like_transc_reg"/>
</dbReference>
<sequence length="202" mass="21560">MIRADARHNYDQLLVAAQAAFAEQGTQASLRDVARRAGVGIGTLYRHFPTREALLEALFGRGLDNLSAQGETLLAAEDPCAALAEWVRELALGSARSEGLAVAVIDALHDPESALHASCQRLRNAGAGLLARAQRSGRIRPDLTADELFATAAAMAWAAERTPRPEASTDRFLTLLTEGIAARPPESVDPASRDRSPGTQVR</sequence>
<evidence type="ECO:0000256" key="5">
    <source>
        <dbReference type="SAM" id="MobiDB-lite"/>
    </source>
</evidence>
<gene>
    <name evidence="7" type="ORF">ACH47G_02655</name>
</gene>
<dbReference type="Gene3D" id="1.10.357.10">
    <property type="entry name" value="Tetracycline Repressor, domain 2"/>
    <property type="match status" value="1"/>
</dbReference>
<protein>
    <submittedName>
        <fullName evidence="7">TetR/AcrR family transcriptional regulator</fullName>
    </submittedName>
</protein>
<dbReference type="InterPro" id="IPR049445">
    <property type="entry name" value="TetR_SbtR-like_C"/>
</dbReference>
<evidence type="ECO:0000256" key="3">
    <source>
        <dbReference type="ARBA" id="ARBA00023163"/>
    </source>
</evidence>
<dbReference type="PANTHER" id="PTHR30055:SF234">
    <property type="entry name" value="HTH-TYPE TRANSCRIPTIONAL REGULATOR BETI"/>
    <property type="match status" value="1"/>
</dbReference>
<keyword evidence="8" id="KW-1185">Reference proteome</keyword>
<reference evidence="7 8" key="1">
    <citation type="submission" date="2024-10" db="EMBL/GenBank/DDBJ databases">
        <title>The Natural Products Discovery Center: Release of the First 8490 Sequenced Strains for Exploring Actinobacteria Biosynthetic Diversity.</title>
        <authorList>
            <person name="Kalkreuter E."/>
            <person name="Kautsar S.A."/>
            <person name="Yang D."/>
            <person name="Bader C.D."/>
            <person name="Teijaro C.N."/>
            <person name="Fluegel L."/>
            <person name="Davis C.M."/>
            <person name="Simpson J.R."/>
            <person name="Lauterbach L."/>
            <person name="Steele A.D."/>
            <person name="Gui C."/>
            <person name="Meng S."/>
            <person name="Li G."/>
            <person name="Viehrig K."/>
            <person name="Ye F."/>
            <person name="Su P."/>
            <person name="Kiefer A.F."/>
            <person name="Nichols A."/>
            <person name="Cepeda A.J."/>
            <person name="Yan W."/>
            <person name="Fan B."/>
            <person name="Jiang Y."/>
            <person name="Adhikari A."/>
            <person name="Zheng C.-J."/>
            <person name="Schuster L."/>
            <person name="Cowan T.M."/>
            <person name="Smanski M.J."/>
            <person name="Chevrette M.G."/>
            <person name="De Carvalho L.P.S."/>
            <person name="Shen B."/>
        </authorList>
    </citation>
    <scope>NUCLEOTIDE SEQUENCE [LARGE SCALE GENOMIC DNA]</scope>
    <source>
        <strain evidence="7 8">NPDC019626</strain>
    </source>
</reference>
<organism evidence="7 8">
    <name type="scientific">Nocardia beijingensis</name>
    <dbReference type="NCBI Taxonomy" id="95162"/>
    <lineage>
        <taxon>Bacteria</taxon>
        <taxon>Bacillati</taxon>
        <taxon>Actinomycetota</taxon>
        <taxon>Actinomycetes</taxon>
        <taxon>Mycobacteriales</taxon>
        <taxon>Nocardiaceae</taxon>
        <taxon>Nocardia</taxon>
    </lineage>
</organism>
<dbReference type="PROSITE" id="PS50977">
    <property type="entry name" value="HTH_TETR_2"/>
    <property type="match status" value="1"/>
</dbReference>
<dbReference type="Pfam" id="PF00440">
    <property type="entry name" value="TetR_N"/>
    <property type="match status" value="1"/>
</dbReference>
<dbReference type="Pfam" id="PF21597">
    <property type="entry name" value="TetR_C_43"/>
    <property type="match status" value="1"/>
</dbReference>